<dbReference type="RefSeq" id="XP_001299001.1">
    <property type="nucleotide sequence ID" value="XM_001299000.1"/>
</dbReference>
<keyword evidence="3 5" id="KW-1133">Transmembrane helix</keyword>
<comment type="subcellular location">
    <subcellularLocation>
        <location evidence="1">Membrane</location>
        <topology evidence="1">Multi-pass membrane protein</topology>
    </subcellularLocation>
</comment>
<feature type="transmembrane region" description="Helical" evidence="5">
    <location>
        <begin position="296"/>
        <end position="313"/>
    </location>
</feature>
<dbReference type="VEuPathDB" id="TrichDB:TVAG_036460"/>
<dbReference type="eggNOG" id="KOG3912">
    <property type="taxonomic scope" value="Eukaryota"/>
</dbReference>
<evidence type="ECO:0000313" key="7">
    <source>
        <dbReference type="Proteomes" id="UP000001542"/>
    </source>
</evidence>
<keyword evidence="2 5" id="KW-0812">Transmembrane</keyword>
<feature type="transmembrane region" description="Helical" evidence="5">
    <location>
        <begin position="254"/>
        <end position="276"/>
    </location>
</feature>
<dbReference type="Pfam" id="PF04142">
    <property type="entry name" value="Nuc_sug_transp"/>
    <property type="match status" value="1"/>
</dbReference>
<feature type="transmembrane region" description="Helical" evidence="5">
    <location>
        <begin position="118"/>
        <end position="138"/>
    </location>
</feature>
<evidence type="ECO:0000256" key="3">
    <source>
        <dbReference type="ARBA" id="ARBA00022989"/>
    </source>
</evidence>
<feature type="transmembrane region" description="Helical" evidence="5">
    <location>
        <begin position="150"/>
        <end position="170"/>
    </location>
</feature>
<evidence type="ECO:0008006" key="8">
    <source>
        <dbReference type="Google" id="ProtNLM"/>
    </source>
</evidence>
<sequence length="387" mass="44928">MNFKKGFRSLVMITFFFITGAFFPVLNKIILKAEFTYKYGFTLGFNKPWFQVFALNFGMIFYGIPFLVHFFKRKCNKNVAMPKLFSWEIFRRCGLPSILYIVASVLQTYSLLTMPVSVWQIFHSFQVLFTTLFAVTVLKQRLFLVDWLGVFMNVFGLSFSGVAVLLRGISKQNEKISEQFIMMILAIISHGIKSYQTVMEEKILKETKISSSNLTAYEGLWGLFTLVFICWPIIMILPPNSRLSENIPEAFIQFYYSTPLTWLFFFYIIIVVLFTYAGNLITQYNTAIRRNMYETIRPLFVWCLSVAATKTLKKYQLNLNEDLDNFTFIELTGFLISIVGSLIYNRVWRFGCFIYAEQEAELLESNEISQSLINMSGDVSPPPVPIH</sequence>
<dbReference type="EMBL" id="DS114745">
    <property type="protein sequence ID" value="EAX86071.1"/>
    <property type="molecule type" value="Genomic_DNA"/>
</dbReference>
<keyword evidence="4 5" id="KW-0472">Membrane</keyword>
<dbReference type="STRING" id="5722.A2G9U8"/>
<dbReference type="KEGG" id="tva:4743714"/>
<dbReference type="InterPro" id="IPR007271">
    <property type="entry name" value="Nuc_sug_transpt"/>
</dbReference>
<keyword evidence="7" id="KW-1185">Reference proteome</keyword>
<evidence type="ECO:0000256" key="5">
    <source>
        <dbReference type="SAM" id="Phobius"/>
    </source>
</evidence>
<dbReference type="OrthoDB" id="29773at2759"/>
<evidence type="ECO:0000313" key="6">
    <source>
        <dbReference type="EMBL" id="EAX86071.1"/>
    </source>
</evidence>
<feature type="transmembrane region" description="Helical" evidence="5">
    <location>
        <begin position="7"/>
        <end position="30"/>
    </location>
</feature>
<dbReference type="VEuPathDB" id="TrichDB:TVAGG3_0928300"/>
<dbReference type="Proteomes" id="UP000001542">
    <property type="component" value="Unassembled WGS sequence"/>
</dbReference>
<feature type="transmembrane region" description="Helical" evidence="5">
    <location>
        <begin position="214"/>
        <end position="234"/>
    </location>
</feature>
<dbReference type="OMA" id="MISEEIM"/>
<dbReference type="GO" id="GO:0000139">
    <property type="term" value="C:Golgi membrane"/>
    <property type="evidence" value="ECO:0007669"/>
    <property type="project" value="InterPro"/>
</dbReference>
<dbReference type="InterPro" id="IPR037185">
    <property type="entry name" value="EmrE-like"/>
</dbReference>
<organism evidence="6 7">
    <name type="scientific">Trichomonas vaginalis (strain ATCC PRA-98 / G3)</name>
    <dbReference type="NCBI Taxonomy" id="412133"/>
    <lineage>
        <taxon>Eukaryota</taxon>
        <taxon>Metamonada</taxon>
        <taxon>Parabasalia</taxon>
        <taxon>Trichomonadida</taxon>
        <taxon>Trichomonadidae</taxon>
        <taxon>Trichomonas</taxon>
    </lineage>
</organism>
<evidence type="ECO:0000256" key="2">
    <source>
        <dbReference type="ARBA" id="ARBA00022692"/>
    </source>
</evidence>
<accession>A2G9U8</accession>
<dbReference type="PANTHER" id="PTHR13146:SF7">
    <property type="entry name" value="INTEGRAL MEMBRANE PROTEIN DUF6 DOMAIN CONTAINING PROTEIN"/>
    <property type="match status" value="1"/>
</dbReference>
<reference evidence="6" key="2">
    <citation type="journal article" date="2007" name="Science">
        <title>Draft genome sequence of the sexually transmitted pathogen Trichomonas vaginalis.</title>
        <authorList>
            <person name="Carlton J.M."/>
            <person name="Hirt R.P."/>
            <person name="Silva J.C."/>
            <person name="Delcher A.L."/>
            <person name="Schatz M."/>
            <person name="Zhao Q."/>
            <person name="Wortman J.R."/>
            <person name="Bidwell S.L."/>
            <person name="Alsmark U.C.M."/>
            <person name="Besteiro S."/>
            <person name="Sicheritz-Ponten T."/>
            <person name="Noel C.J."/>
            <person name="Dacks J.B."/>
            <person name="Foster P.G."/>
            <person name="Simillion C."/>
            <person name="Van de Peer Y."/>
            <person name="Miranda-Saavedra D."/>
            <person name="Barton G.J."/>
            <person name="Westrop G.D."/>
            <person name="Mueller S."/>
            <person name="Dessi D."/>
            <person name="Fiori P.L."/>
            <person name="Ren Q."/>
            <person name="Paulsen I."/>
            <person name="Zhang H."/>
            <person name="Bastida-Corcuera F.D."/>
            <person name="Simoes-Barbosa A."/>
            <person name="Brown M.T."/>
            <person name="Hayes R.D."/>
            <person name="Mukherjee M."/>
            <person name="Okumura C.Y."/>
            <person name="Schneider R."/>
            <person name="Smith A.J."/>
            <person name="Vanacova S."/>
            <person name="Villalvazo M."/>
            <person name="Haas B.J."/>
            <person name="Pertea M."/>
            <person name="Feldblyum T.V."/>
            <person name="Utterback T.R."/>
            <person name="Shu C.L."/>
            <person name="Osoegawa K."/>
            <person name="de Jong P.J."/>
            <person name="Hrdy I."/>
            <person name="Horvathova L."/>
            <person name="Zubacova Z."/>
            <person name="Dolezal P."/>
            <person name="Malik S.B."/>
            <person name="Logsdon J.M. Jr."/>
            <person name="Henze K."/>
            <person name="Gupta A."/>
            <person name="Wang C.C."/>
            <person name="Dunne R.L."/>
            <person name="Upcroft J.A."/>
            <person name="Upcroft P."/>
            <person name="White O."/>
            <person name="Salzberg S.L."/>
            <person name="Tang P."/>
            <person name="Chiu C.-H."/>
            <person name="Lee Y.-S."/>
            <person name="Embley T.M."/>
            <person name="Coombs G.H."/>
            <person name="Mottram J.C."/>
            <person name="Tachezy J."/>
            <person name="Fraser-Liggett C.M."/>
            <person name="Johnson P.J."/>
        </authorList>
    </citation>
    <scope>NUCLEOTIDE SEQUENCE [LARGE SCALE GENOMIC DNA]</scope>
    <source>
        <strain evidence="6">G3</strain>
    </source>
</reference>
<feature type="transmembrane region" description="Helical" evidence="5">
    <location>
        <begin position="325"/>
        <end position="344"/>
    </location>
</feature>
<dbReference type="GO" id="GO:0016020">
    <property type="term" value="C:membrane"/>
    <property type="evidence" value="ECO:0000318"/>
    <property type="project" value="GO_Central"/>
</dbReference>
<feature type="transmembrane region" description="Helical" evidence="5">
    <location>
        <begin position="50"/>
        <end position="71"/>
    </location>
</feature>
<proteinExistence type="predicted"/>
<dbReference type="PANTHER" id="PTHR13146">
    <property type="match status" value="1"/>
</dbReference>
<dbReference type="InParanoid" id="A2G9U8"/>
<evidence type="ECO:0000256" key="1">
    <source>
        <dbReference type="ARBA" id="ARBA00004141"/>
    </source>
</evidence>
<dbReference type="AlphaFoldDB" id="A2G9U8"/>
<name>A2G9U8_TRIV3</name>
<reference evidence="6" key="1">
    <citation type="submission" date="2006-10" db="EMBL/GenBank/DDBJ databases">
        <authorList>
            <person name="Amadeo P."/>
            <person name="Zhao Q."/>
            <person name="Wortman J."/>
            <person name="Fraser-Liggett C."/>
            <person name="Carlton J."/>
        </authorList>
    </citation>
    <scope>NUCLEOTIDE SEQUENCE</scope>
    <source>
        <strain evidence="6">G3</strain>
    </source>
</reference>
<feature type="transmembrane region" description="Helical" evidence="5">
    <location>
        <begin position="176"/>
        <end position="193"/>
    </location>
</feature>
<evidence type="ECO:0000256" key="4">
    <source>
        <dbReference type="ARBA" id="ARBA00023136"/>
    </source>
</evidence>
<dbReference type="GO" id="GO:0015165">
    <property type="term" value="F:pyrimidine nucleotide-sugar transmembrane transporter activity"/>
    <property type="evidence" value="ECO:0007669"/>
    <property type="project" value="InterPro"/>
</dbReference>
<dbReference type="SUPFAM" id="SSF103481">
    <property type="entry name" value="Multidrug resistance efflux transporter EmrE"/>
    <property type="match status" value="1"/>
</dbReference>
<feature type="transmembrane region" description="Helical" evidence="5">
    <location>
        <begin position="92"/>
        <end position="112"/>
    </location>
</feature>
<gene>
    <name evidence="6" type="ORF">TVAG_036460</name>
</gene>
<protein>
    <recommendedName>
        <fullName evidence="8">EamA domain-containing protein</fullName>
    </recommendedName>
</protein>